<sequence>MYYVNREQIERRLNVLPELEQVFAAASSAEDNPLLLRYAEERALHLAIEIVTDVGSYLIDGFIMRDASSYEDIIDIMRDEKVIGQQLFELLTELVRLRKPLVQEYFEWDRSAGQALARKLPPAMEEFAGNVRAYLDKENIPS</sequence>
<organism evidence="5 6">
    <name type="scientific">Paenibacillus faecis</name>
    <dbReference type="NCBI Taxonomy" id="862114"/>
    <lineage>
        <taxon>Bacteria</taxon>
        <taxon>Bacillati</taxon>
        <taxon>Bacillota</taxon>
        <taxon>Bacilli</taxon>
        <taxon>Bacillales</taxon>
        <taxon>Paenibacillaceae</taxon>
        <taxon>Paenibacillus</taxon>
    </lineage>
</organism>
<dbReference type="InterPro" id="IPR037038">
    <property type="entry name" value="HepT-like_sf"/>
</dbReference>
<keyword evidence="2" id="KW-0540">Nuclease</keyword>
<comment type="similarity">
    <text evidence="4">Belongs to the HepT RNase toxin family.</text>
</comment>
<dbReference type="Proteomes" id="UP000325218">
    <property type="component" value="Unassembled WGS sequence"/>
</dbReference>
<dbReference type="InterPro" id="IPR008201">
    <property type="entry name" value="HepT-like"/>
</dbReference>
<evidence type="ECO:0000313" key="5">
    <source>
        <dbReference type="EMBL" id="TYA14876.1"/>
    </source>
</evidence>
<gene>
    <name evidence="5" type="ORF">FRY98_04205</name>
</gene>
<dbReference type="GO" id="GO:0004540">
    <property type="term" value="F:RNA nuclease activity"/>
    <property type="evidence" value="ECO:0007669"/>
    <property type="project" value="InterPro"/>
</dbReference>
<comment type="caution">
    <text evidence="5">The sequence shown here is derived from an EMBL/GenBank/DDBJ whole genome shotgun (WGS) entry which is preliminary data.</text>
</comment>
<dbReference type="RefSeq" id="WP_148450469.1">
    <property type="nucleotide sequence ID" value="NZ_BORZ01000002.1"/>
</dbReference>
<dbReference type="AlphaFoldDB" id="A0A5D0CY39"/>
<dbReference type="PANTHER" id="PTHR33397:SF5">
    <property type="entry name" value="RNASE YUTE-RELATED"/>
    <property type="match status" value="1"/>
</dbReference>
<evidence type="ECO:0000313" key="6">
    <source>
        <dbReference type="Proteomes" id="UP000325218"/>
    </source>
</evidence>
<protein>
    <submittedName>
        <fullName evidence="5">DUF86 domain-containing protein</fullName>
    </submittedName>
</protein>
<keyword evidence="3" id="KW-0378">Hydrolase</keyword>
<evidence type="ECO:0000256" key="2">
    <source>
        <dbReference type="ARBA" id="ARBA00022722"/>
    </source>
</evidence>
<dbReference type="PANTHER" id="PTHR33397">
    <property type="entry name" value="UPF0331 PROTEIN YUTE"/>
    <property type="match status" value="1"/>
</dbReference>
<dbReference type="EMBL" id="VSDO01000001">
    <property type="protein sequence ID" value="TYA14876.1"/>
    <property type="molecule type" value="Genomic_DNA"/>
</dbReference>
<evidence type="ECO:0000256" key="4">
    <source>
        <dbReference type="ARBA" id="ARBA00024207"/>
    </source>
</evidence>
<keyword evidence="1" id="KW-1277">Toxin-antitoxin system</keyword>
<evidence type="ECO:0000256" key="1">
    <source>
        <dbReference type="ARBA" id="ARBA00022649"/>
    </source>
</evidence>
<accession>A0A5D0CY39</accession>
<dbReference type="Gene3D" id="1.20.120.580">
    <property type="entry name" value="bsu32300-like"/>
    <property type="match status" value="1"/>
</dbReference>
<name>A0A5D0CY39_9BACL</name>
<reference evidence="5 6" key="1">
    <citation type="submission" date="2019-08" db="EMBL/GenBank/DDBJ databases">
        <title>Genome sequencing of Paenibacillus faecis DSM 23593(T).</title>
        <authorList>
            <person name="Kook J.-K."/>
            <person name="Park S.-N."/>
            <person name="Lim Y.K."/>
        </authorList>
    </citation>
    <scope>NUCLEOTIDE SEQUENCE [LARGE SCALE GENOMIC DNA]</scope>
    <source>
        <strain evidence="5 6">DSM 23593</strain>
    </source>
</reference>
<proteinExistence type="inferred from homology"/>
<dbReference type="GO" id="GO:0016787">
    <property type="term" value="F:hydrolase activity"/>
    <property type="evidence" value="ECO:0007669"/>
    <property type="project" value="UniProtKB-KW"/>
</dbReference>
<dbReference type="GO" id="GO:0110001">
    <property type="term" value="C:toxin-antitoxin complex"/>
    <property type="evidence" value="ECO:0007669"/>
    <property type="project" value="InterPro"/>
</dbReference>
<evidence type="ECO:0000256" key="3">
    <source>
        <dbReference type="ARBA" id="ARBA00022801"/>
    </source>
</evidence>
<dbReference type="Pfam" id="PF01934">
    <property type="entry name" value="HepT-like"/>
    <property type="match status" value="1"/>
</dbReference>
<keyword evidence="6" id="KW-1185">Reference proteome</keyword>
<dbReference type="OrthoDB" id="2375467at2"/>
<dbReference type="InterPro" id="IPR052379">
    <property type="entry name" value="Type_VII_TA_RNase"/>
</dbReference>